<protein>
    <submittedName>
        <fullName evidence="2">Uncharacterized protein</fullName>
    </submittedName>
</protein>
<proteinExistence type="predicted"/>
<sequence>MSPSTSRPHGHWSIMWPIFDMHSIYLDDGEVGSYANWIWDAKAFGWDEGFALDEVEPVATKNRGYTTSIIDGVSKTATIGEDDATFGGDARTPGSLLASGGTAGAG</sequence>
<accession>A0A1C7MQB2</accession>
<name>A0A1C7MQB2_GRIFR</name>
<dbReference type="Proteomes" id="UP000092993">
    <property type="component" value="Unassembled WGS sequence"/>
</dbReference>
<keyword evidence="3" id="KW-1185">Reference proteome</keyword>
<feature type="region of interest" description="Disordered" evidence="1">
    <location>
        <begin position="83"/>
        <end position="106"/>
    </location>
</feature>
<evidence type="ECO:0000256" key="1">
    <source>
        <dbReference type="SAM" id="MobiDB-lite"/>
    </source>
</evidence>
<dbReference type="AlphaFoldDB" id="A0A1C7MQB2"/>
<gene>
    <name evidence="2" type="ORF">A0H81_00831</name>
</gene>
<reference evidence="2 3" key="1">
    <citation type="submission" date="2016-03" db="EMBL/GenBank/DDBJ databases">
        <title>Whole genome sequencing of Grifola frondosa 9006-11.</title>
        <authorList>
            <person name="Min B."/>
            <person name="Park H."/>
            <person name="Kim J.-G."/>
            <person name="Cho H."/>
            <person name="Oh Y.-L."/>
            <person name="Kong W.-S."/>
            <person name="Choi I.-G."/>
        </authorList>
    </citation>
    <scope>NUCLEOTIDE SEQUENCE [LARGE SCALE GENOMIC DNA]</scope>
    <source>
        <strain evidence="2 3">9006-11</strain>
    </source>
</reference>
<evidence type="ECO:0000313" key="3">
    <source>
        <dbReference type="Proteomes" id="UP000092993"/>
    </source>
</evidence>
<organism evidence="2 3">
    <name type="scientific">Grifola frondosa</name>
    <name type="common">Maitake</name>
    <name type="synonym">Polyporus frondosus</name>
    <dbReference type="NCBI Taxonomy" id="5627"/>
    <lineage>
        <taxon>Eukaryota</taxon>
        <taxon>Fungi</taxon>
        <taxon>Dikarya</taxon>
        <taxon>Basidiomycota</taxon>
        <taxon>Agaricomycotina</taxon>
        <taxon>Agaricomycetes</taxon>
        <taxon>Polyporales</taxon>
        <taxon>Grifolaceae</taxon>
        <taxon>Grifola</taxon>
    </lineage>
</organism>
<comment type="caution">
    <text evidence="2">The sequence shown here is derived from an EMBL/GenBank/DDBJ whole genome shotgun (WGS) entry which is preliminary data.</text>
</comment>
<evidence type="ECO:0000313" key="2">
    <source>
        <dbReference type="EMBL" id="OBZ78619.1"/>
    </source>
</evidence>
<dbReference type="EMBL" id="LUGG01000001">
    <property type="protein sequence ID" value="OBZ78619.1"/>
    <property type="molecule type" value="Genomic_DNA"/>
</dbReference>